<keyword evidence="3" id="KW-0418">Kinase</keyword>
<comment type="similarity">
    <text evidence="1">Belongs to the FGGY kinase family.</text>
</comment>
<dbReference type="InterPro" id="IPR050406">
    <property type="entry name" value="FGGY_Carb_Kinase"/>
</dbReference>
<evidence type="ECO:0000313" key="7">
    <source>
        <dbReference type="Proteomes" id="UP000824089"/>
    </source>
</evidence>
<dbReference type="Gene3D" id="3.30.420.40">
    <property type="match status" value="2"/>
</dbReference>
<proteinExistence type="inferred from homology"/>
<gene>
    <name evidence="6" type="ORF">IAD50_01600</name>
</gene>
<dbReference type="Pfam" id="PF02782">
    <property type="entry name" value="FGGY_C"/>
    <property type="match status" value="1"/>
</dbReference>
<dbReference type="InterPro" id="IPR018485">
    <property type="entry name" value="FGGY_C"/>
</dbReference>
<evidence type="ECO:0000256" key="3">
    <source>
        <dbReference type="ARBA" id="ARBA00022777"/>
    </source>
</evidence>
<reference evidence="6" key="2">
    <citation type="journal article" date="2021" name="PeerJ">
        <title>Extensive microbial diversity within the chicken gut microbiome revealed by metagenomics and culture.</title>
        <authorList>
            <person name="Gilroy R."/>
            <person name="Ravi A."/>
            <person name="Getino M."/>
            <person name="Pursley I."/>
            <person name="Horton D.L."/>
            <person name="Alikhan N.F."/>
            <person name="Baker D."/>
            <person name="Gharbi K."/>
            <person name="Hall N."/>
            <person name="Watson M."/>
            <person name="Adriaenssens E.M."/>
            <person name="Foster-Nyarko E."/>
            <person name="Jarju S."/>
            <person name="Secka A."/>
            <person name="Antonio M."/>
            <person name="Oren A."/>
            <person name="Chaudhuri R.R."/>
            <person name="La Ragione R."/>
            <person name="Hildebrand F."/>
            <person name="Pallen M.J."/>
        </authorList>
    </citation>
    <scope>NUCLEOTIDE SEQUENCE</scope>
    <source>
        <strain evidence="6">CHK195-4489</strain>
    </source>
</reference>
<feature type="domain" description="Carbohydrate kinase FGGY N-terminal" evidence="4">
    <location>
        <begin position="2"/>
        <end position="128"/>
    </location>
</feature>
<name>A0A9D1L9K7_9CLOT</name>
<dbReference type="Proteomes" id="UP000824089">
    <property type="component" value="Unassembled WGS sequence"/>
</dbReference>
<accession>A0A9D1L9K7</accession>
<feature type="domain" description="Carbohydrate kinase FGGY C-terminal" evidence="5">
    <location>
        <begin position="138"/>
        <end position="320"/>
    </location>
</feature>
<evidence type="ECO:0000259" key="4">
    <source>
        <dbReference type="Pfam" id="PF00370"/>
    </source>
</evidence>
<dbReference type="InterPro" id="IPR043129">
    <property type="entry name" value="ATPase_NBD"/>
</dbReference>
<protein>
    <recommendedName>
        <fullName evidence="8">Xylulose kinase</fullName>
    </recommendedName>
</protein>
<evidence type="ECO:0000313" key="6">
    <source>
        <dbReference type="EMBL" id="HIU28971.1"/>
    </source>
</evidence>
<dbReference type="PANTHER" id="PTHR43095">
    <property type="entry name" value="SUGAR KINASE"/>
    <property type="match status" value="1"/>
</dbReference>
<dbReference type="GO" id="GO:0005975">
    <property type="term" value="P:carbohydrate metabolic process"/>
    <property type="evidence" value="ECO:0007669"/>
    <property type="project" value="InterPro"/>
</dbReference>
<dbReference type="SUPFAM" id="SSF53067">
    <property type="entry name" value="Actin-like ATPase domain"/>
    <property type="match status" value="2"/>
</dbReference>
<evidence type="ECO:0000256" key="2">
    <source>
        <dbReference type="ARBA" id="ARBA00022679"/>
    </source>
</evidence>
<comment type="caution">
    <text evidence="6">The sequence shown here is derived from an EMBL/GenBank/DDBJ whole genome shotgun (WGS) entry which is preliminary data.</text>
</comment>
<keyword evidence="2" id="KW-0808">Transferase</keyword>
<dbReference type="GO" id="GO:0016301">
    <property type="term" value="F:kinase activity"/>
    <property type="evidence" value="ECO:0007669"/>
    <property type="project" value="UniProtKB-KW"/>
</dbReference>
<dbReference type="Pfam" id="PF00370">
    <property type="entry name" value="FGGY_N"/>
    <property type="match status" value="1"/>
</dbReference>
<sequence length="370" mass="40237">MIYRTSGWRCDASFDPPKMRWLACHEPDVFRRAHQFVSTEEYINMRLTGRSVTDPTNAAMRQLINVAASDWDDTLLLLAGLTRSRLPECLPTGALIGSLTRDASEALGLPAGVKIYNGAHDQYCAALGSGAVTPGELLLSTGTTWVVLGVAEKPLFTPSHIAPGVHPVPGLYGNIASLNSAGSALKWFRKLTGEDFSALDAEAEKRRGSAEGILFYPYYAGSGFPHHIPEVKACCVGMELMHDKYDLARALMEGVAFEARWTLEEFSAHGADVRRLKLVGGAAKSALWSSITCDVTGCELQIPAEKDTCCIGAAMIAAVGSGICSDYFDAARRMVRYTKNLLPDSESSAFYEKKYARYRGGFGQLRALFE</sequence>
<evidence type="ECO:0000259" key="5">
    <source>
        <dbReference type="Pfam" id="PF02782"/>
    </source>
</evidence>
<reference evidence="6" key="1">
    <citation type="submission" date="2020-10" db="EMBL/GenBank/DDBJ databases">
        <authorList>
            <person name="Gilroy R."/>
        </authorList>
    </citation>
    <scope>NUCLEOTIDE SEQUENCE</scope>
    <source>
        <strain evidence="6">CHK195-4489</strain>
    </source>
</reference>
<dbReference type="PANTHER" id="PTHR43095:SF5">
    <property type="entry name" value="XYLULOSE KINASE"/>
    <property type="match status" value="1"/>
</dbReference>
<evidence type="ECO:0008006" key="8">
    <source>
        <dbReference type="Google" id="ProtNLM"/>
    </source>
</evidence>
<organism evidence="6 7">
    <name type="scientific">Candidatus Egerieisoma faecipullorum</name>
    <dbReference type="NCBI Taxonomy" id="2840963"/>
    <lineage>
        <taxon>Bacteria</taxon>
        <taxon>Bacillati</taxon>
        <taxon>Bacillota</taxon>
        <taxon>Clostridia</taxon>
        <taxon>Eubacteriales</taxon>
        <taxon>Clostridiaceae</taxon>
        <taxon>Clostridiaceae incertae sedis</taxon>
        <taxon>Candidatus Egerieisoma</taxon>
    </lineage>
</organism>
<dbReference type="EMBL" id="DVMM01000031">
    <property type="protein sequence ID" value="HIU28971.1"/>
    <property type="molecule type" value="Genomic_DNA"/>
</dbReference>
<dbReference type="AlphaFoldDB" id="A0A9D1L9K7"/>
<evidence type="ECO:0000256" key="1">
    <source>
        <dbReference type="ARBA" id="ARBA00009156"/>
    </source>
</evidence>
<dbReference type="InterPro" id="IPR018484">
    <property type="entry name" value="FGGY_N"/>
</dbReference>